<dbReference type="AlphaFoldDB" id="A0A0D7AGZ6"/>
<organism evidence="3 4">
    <name type="scientific">Fistulina hepatica ATCC 64428</name>
    <dbReference type="NCBI Taxonomy" id="1128425"/>
    <lineage>
        <taxon>Eukaryota</taxon>
        <taxon>Fungi</taxon>
        <taxon>Dikarya</taxon>
        <taxon>Basidiomycota</taxon>
        <taxon>Agaricomycotina</taxon>
        <taxon>Agaricomycetes</taxon>
        <taxon>Agaricomycetidae</taxon>
        <taxon>Agaricales</taxon>
        <taxon>Fistulinaceae</taxon>
        <taxon>Fistulina</taxon>
    </lineage>
</organism>
<dbReference type="GO" id="GO:0047372">
    <property type="term" value="F:monoacylglycerol lipase activity"/>
    <property type="evidence" value="ECO:0007669"/>
    <property type="project" value="TreeGrafter"/>
</dbReference>
<keyword evidence="4" id="KW-1185">Reference proteome</keyword>
<dbReference type="GO" id="GO:0051792">
    <property type="term" value="P:medium-chain fatty acid biosynthetic process"/>
    <property type="evidence" value="ECO:0007669"/>
    <property type="project" value="TreeGrafter"/>
</dbReference>
<proteinExistence type="inferred from homology"/>
<dbReference type="InterPro" id="IPR050960">
    <property type="entry name" value="AB_hydrolase_4_sf"/>
</dbReference>
<name>A0A0D7AGZ6_9AGAR</name>
<reference evidence="3 4" key="1">
    <citation type="journal article" date="2015" name="Fungal Genet. Biol.">
        <title>Evolution of novel wood decay mechanisms in Agaricales revealed by the genome sequences of Fistulina hepatica and Cylindrobasidium torrendii.</title>
        <authorList>
            <person name="Floudas D."/>
            <person name="Held B.W."/>
            <person name="Riley R."/>
            <person name="Nagy L.G."/>
            <person name="Koehler G."/>
            <person name="Ransdell A.S."/>
            <person name="Younus H."/>
            <person name="Chow J."/>
            <person name="Chiniquy J."/>
            <person name="Lipzen A."/>
            <person name="Tritt A."/>
            <person name="Sun H."/>
            <person name="Haridas S."/>
            <person name="LaButti K."/>
            <person name="Ohm R.A."/>
            <person name="Kues U."/>
            <person name="Blanchette R.A."/>
            <person name="Grigoriev I.V."/>
            <person name="Minto R.E."/>
            <person name="Hibbett D.S."/>
        </authorList>
    </citation>
    <scope>NUCLEOTIDE SEQUENCE [LARGE SCALE GENOMIC DNA]</scope>
    <source>
        <strain evidence="3 4">ATCC 64428</strain>
    </source>
</reference>
<dbReference type="InterPro" id="IPR000073">
    <property type="entry name" value="AB_hydrolase_1"/>
</dbReference>
<dbReference type="EMBL" id="KN881675">
    <property type="protein sequence ID" value="KIY50566.1"/>
    <property type="molecule type" value="Genomic_DNA"/>
</dbReference>
<dbReference type="SUPFAM" id="SSF53474">
    <property type="entry name" value="alpha/beta-Hydrolases"/>
    <property type="match status" value="1"/>
</dbReference>
<dbReference type="PANTHER" id="PTHR10794:SF63">
    <property type="entry name" value="ALPHA_BETA HYDROLASE 1, ISOFORM A"/>
    <property type="match status" value="1"/>
</dbReference>
<dbReference type="Gene3D" id="3.40.50.1820">
    <property type="entry name" value="alpha/beta hydrolase"/>
    <property type="match status" value="1"/>
</dbReference>
<sequence length="404" mass="44105">MYFLQKNPTWVRFPNKTVEVLFKDDSDAEPRPVALEALIKERCPTFFKDFKPAWWLFNGLDFTPVDTTDLPDETPIVVVLPGLTGGSTDSYIRTILAPICVPRARGGPGFRGVVVNHRGCAGVPVTSQRLYTPGGTDDLRQALMYIAHKFPNAPLLGLGFSLGSNKLTRYLAEEGENSRFVAACALACPWDLAQNNMALEDSILGKHIYSKSLGSSLAAVVTRNAAALTADPDHPLARLVPEVFKLKSPTMPEYDGAFAMHIGGTGPPWPFPNVEEFYTYFSSINTLPDIRVPFVAINAADDPVVRRIPASGGSNGLVTMVITRAGGHLGWFEAGKGEKWLGRWIQEPVLQWLILMGRNVVHKTRGSTLYVNDAGFLKEVGMNNDLGCKEILRGGVFDGSIAIS</sequence>
<dbReference type="Pfam" id="PF00561">
    <property type="entry name" value="Abhydrolase_1"/>
    <property type="match status" value="1"/>
</dbReference>
<dbReference type="OrthoDB" id="5954035at2759"/>
<comment type="similarity">
    <text evidence="1">Belongs to the AB hydrolase superfamily. AB hydrolase 4 family.</text>
</comment>
<protein>
    <submittedName>
        <fullName evidence="3">AB-hydrolase YheT</fullName>
    </submittedName>
</protein>
<dbReference type="InterPro" id="IPR029058">
    <property type="entry name" value="AB_hydrolase_fold"/>
</dbReference>
<evidence type="ECO:0000256" key="1">
    <source>
        <dbReference type="ARBA" id="ARBA00010884"/>
    </source>
</evidence>
<feature type="domain" description="AB hydrolase-1" evidence="2">
    <location>
        <begin position="75"/>
        <end position="330"/>
    </location>
</feature>
<dbReference type="GO" id="GO:0008126">
    <property type="term" value="F:acetylesterase activity"/>
    <property type="evidence" value="ECO:0007669"/>
    <property type="project" value="TreeGrafter"/>
</dbReference>
<dbReference type="GO" id="GO:0051793">
    <property type="term" value="P:medium-chain fatty acid catabolic process"/>
    <property type="evidence" value="ECO:0007669"/>
    <property type="project" value="TreeGrafter"/>
</dbReference>
<gene>
    <name evidence="3" type="ORF">FISHEDRAFT_64757</name>
</gene>
<dbReference type="Proteomes" id="UP000054144">
    <property type="component" value="Unassembled WGS sequence"/>
</dbReference>
<evidence type="ECO:0000259" key="2">
    <source>
        <dbReference type="Pfam" id="PF00561"/>
    </source>
</evidence>
<keyword evidence="3" id="KW-0378">Hydrolase</keyword>
<accession>A0A0D7AGZ6</accession>
<evidence type="ECO:0000313" key="4">
    <source>
        <dbReference type="Proteomes" id="UP000054144"/>
    </source>
</evidence>
<evidence type="ECO:0000313" key="3">
    <source>
        <dbReference type="EMBL" id="KIY50566.1"/>
    </source>
</evidence>
<dbReference type="PANTHER" id="PTHR10794">
    <property type="entry name" value="ABHYDROLASE DOMAIN-CONTAINING PROTEIN"/>
    <property type="match status" value="1"/>
</dbReference>